<keyword evidence="10" id="KW-1185">Reference proteome</keyword>
<evidence type="ECO:0000313" key="9">
    <source>
        <dbReference type="EMBL" id="ESL08771.1"/>
    </source>
</evidence>
<gene>
    <name evidence="9" type="ORF">TRSC58_03521</name>
</gene>
<evidence type="ECO:0000256" key="2">
    <source>
        <dbReference type="ARBA" id="ARBA00022630"/>
    </source>
</evidence>
<feature type="compositionally biased region" description="Low complexity" evidence="7">
    <location>
        <begin position="249"/>
        <end position="258"/>
    </location>
</feature>
<proteinExistence type="predicted"/>
<feature type="region of interest" description="Disordered" evidence="7">
    <location>
        <begin position="226"/>
        <end position="273"/>
    </location>
</feature>
<dbReference type="EC" id="1.8.3.2" evidence="6"/>
<organism evidence="9 10">
    <name type="scientific">Trypanosoma rangeli SC58</name>
    <dbReference type="NCBI Taxonomy" id="429131"/>
    <lineage>
        <taxon>Eukaryota</taxon>
        <taxon>Discoba</taxon>
        <taxon>Euglenozoa</taxon>
        <taxon>Kinetoplastea</taxon>
        <taxon>Metakinetoplastina</taxon>
        <taxon>Trypanosomatida</taxon>
        <taxon>Trypanosomatidae</taxon>
        <taxon>Trypanosoma</taxon>
        <taxon>Herpetosoma</taxon>
    </lineage>
</organism>
<evidence type="ECO:0000313" key="10">
    <source>
        <dbReference type="Proteomes" id="UP000031737"/>
    </source>
</evidence>
<dbReference type="OrthoDB" id="17199at2759"/>
<dbReference type="GO" id="GO:0050660">
    <property type="term" value="F:flavin adenine dinucleotide binding"/>
    <property type="evidence" value="ECO:0007669"/>
    <property type="project" value="TreeGrafter"/>
</dbReference>
<dbReference type="VEuPathDB" id="TriTrypDB:TRSC58_03521"/>
<dbReference type="InterPro" id="IPR039799">
    <property type="entry name" value="ALR/ERV"/>
</dbReference>
<dbReference type="InterPro" id="IPR036774">
    <property type="entry name" value="ERV/ALR_sulphydryl_oxid_sf"/>
</dbReference>
<sequence>MSTQDPLKEIPGKCPTPGNLGHAGWDVLHTAAAVYPYKPSALQQEAFAAFLHSWSHVYACSHCGYHMRRYLKRNPPVVTDKLALNRYLCEFHNTVNKSVKKRTYDCDPMTVLRRWHPTFPDMADQPTIEEQIAEQQRVEQAEAQKLQEEELQQRQTRTSTLADSAASQERLVGRWRSDNWESRNAASDSNHSAAGAFAAGWGASSRREEKVEKAVPAPLAESRRRRWWPFGNNGGGGVAKESPSPTHPAPSSVASGSIGSPGGGSGSNVDDDEANVMAVLRRLKACMVYCPDKDKGEGSPPV</sequence>
<comment type="catalytic activity">
    <reaction evidence="6">
        <text>2 R'C(R)SH + O2 = R'C(R)S-S(R)CR' + H2O2</text>
        <dbReference type="Rhea" id="RHEA:17357"/>
        <dbReference type="ChEBI" id="CHEBI:15379"/>
        <dbReference type="ChEBI" id="CHEBI:16240"/>
        <dbReference type="ChEBI" id="CHEBI:16520"/>
        <dbReference type="ChEBI" id="CHEBI:17412"/>
        <dbReference type="EC" id="1.8.3.2"/>
    </reaction>
</comment>
<accession>A0A061J3R9</accession>
<dbReference type="Gene3D" id="1.20.120.310">
    <property type="entry name" value="ERV/ALR sulfhydryl oxidase domain"/>
    <property type="match status" value="1"/>
</dbReference>
<comment type="caution">
    <text evidence="9">The sequence shown here is derived from an EMBL/GenBank/DDBJ whole genome shotgun (WGS) entry which is preliminary data.</text>
</comment>
<evidence type="ECO:0000259" key="8">
    <source>
        <dbReference type="PROSITE" id="PS51324"/>
    </source>
</evidence>
<evidence type="ECO:0000256" key="4">
    <source>
        <dbReference type="ARBA" id="ARBA00023002"/>
    </source>
</evidence>
<comment type="cofactor">
    <cofactor evidence="1 6">
        <name>FAD</name>
        <dbReference type="ChEBI" id="CHEBI:57692"/>
    </cofactor>
</comment>
<protein>
    <recommendedName>
        <fullName evidence="6">Sulfhydryl oxidase</fullName>
        <ecNumber evidence="6">1.8.3.2</ecNumber>
    </recommendedName>
</protein>
<keyword evidence="4 6" id="KW-0560">Oxidoreductase</keyword>
<dbReference type="GO" id="GO:0005739">
    <property type="term" value="C:mitochondrion"/>
    <property type="evidence" value="ECO:0007669"/>
    <property type="project" value="TreeGrafter"/>
</dbReference>
<reference evidence="9 10" key="1">
    <citation type="submission" date="2013-07" db="EMBL/GenBank/DDBJ databases">
        <authorList>
            <person name="Stoco P.H."/>
            <person name="Wagner G."/>
            <person name="Gerber A."/>
            <person name="Zaha A."/>
            <person name="Thompson C."/>
            <person name="Bartholomeu D.C."/>
            <person name="Luckemeyer D.D."/>
            <person name="Bahia D."/>
            <person name="Loreto E."/>
            <person name="Prestes E.B."/>
            <person name="Lima F.M."/>
            <person name="Rodrigues-Luiz G."/>
            <person name="Vallejo G.A."/>
            <person name="Filho J.F."/>
            <person name="Monteiro K.M."/>
            <person name="Tyler K.M."/>
            <person name="de Almeida L.G."/>
            <person name="Ortiz M.F."/>
            <person name="Siervo M.A."/>
            <person name="de Moraes M.H."/>
            <person name="Cunha O.L."/>
            <person name="Mendonca-Neto R."/>
            <person name="Silva R."/>
            <person name="Teixeira S.M."/>
            <person name="Murta S.M."/>
            <person name="Sincero T.C."/>
            <person name="Mendes T.A."/>
            <person name="Urmenyi T.P."/>
            <person name="Silva V.G."/>
            <person name="da Rocha W.D."/>
            <person name="Andersson B."/>
            <person name="Romanha A.J."/>
            <person name="Steindel M."/>
            <person name="de Vasconcelos A.T."/>
            <person name="Grisard E.C."/>
        </authorList>
    </citation>
    <scope>NUCLEOTIDE SEQUENCE [LARGE SCALE GENOMIC DNA]</scope>
    <source>
        <strain evidence="9 10">SC58</strain>
    </source>
</reference>
<dbReference type="GO" id="GO:0016971">
    <property type="term" value="F:flavin-dependent sulfhydryl oxidase activity"/>
    <property type="evidence" value="ECO:0007669"/>
    <property type="project" value="InterPro"/>
</dbReference>
<dbReference type="InterPro" id="IPR017905">
    <property type="entry name" value="ERV/ALR_sulphydryl_oxidase"/>
</dbReference>
<evidence type="ECO:0000256" key="1">
    <source>
        <dbReference type="ARBA" id="ARBA00001974"/>
    </source>
</evidence>
<dbReference type="AlphaFoldDB" id="A0A061J3R9"/>
<feature type="domain" description="ERV/ALR sulfhydryl oxidase" evidence="8">
    <location>
        <begin position="13"/>
        <end position="115"/>
    </location>
</feature>
<dbReference type="SUPFAM" id="SSF69000">
    <property type="entry name" value="FAD-dependent thiol oxidase"/>
    <property type="match status" value="1"/>
</dbReference>
<dbReference type="PANTHER" id="PTHR12645">
    <property type="entry name" value="ALR/ERV"/>
    <property type="match status" value="1"/>
</dbReference>
<keyword evidence="3 6" id="KW-0274">FAD</keyword>
<keyword evidence="5" id="KW-1015">Disulfide bond</keyword>
<evidence type="ECO:0000256" key="5">
    <source>
        <dbReference type="ARBA" id="ARBA00023157"/>
    </source>
</evidence>
<dbReference type="PANTHER" id="PTHR12645:SF0">
    <property type="entry name" value="FAD-LINKED SULFHYDRYL OXIDASE ALR"/>
    <property type="match status" value="1"/>
</dbReference>
<evidence type="ECO:0000256" key="6">
    <source>
        <dbReference type="RuleBase" id="RU371123"/>
    </source>
</evidence>
<dbReference type="EMBL" id="AUPL01003521">
    <property type="protein sequence ID" value="ESL08771.1"/>
    <property type="molecule type" value="Genomic_DNA"/>
</dbReference>
<evidence type="ECO:0000256" key="3">
    <source>
        <dbReference type="ARBA" id="ARBA00022827"/>
    </source>
</evidence>
<keyword evidence="2 6" id="KW-0285">Flavoprotein</keyword>
<evidence type="ECO:0000256" key="7">
    <source>
        <dbReference type="SAM" id="MobiDB-lite"/>
    </source>
</evidence>
<name>A0A061J3R9_TRYRA</name>
<dbReference type="Proteomes" id="UP000031737">
    <property type="component" value="Unassembled WGS sequence"/>
</dbReference>
<dbReference type="Pfam" id="PF04777">
    <property type="entry name" value="Evr1_Alr"/>
    <property type="match status" value="1"/>
</dbReference>
<feature type="compositionally biased region" description="Basic and acidic residues" evidence="7">
    <location>
        <begin position="138"/>
        <end position="152"/>
    </location>
</feature>
<dbReference type="PROSITE" id="PS51324">
    <property type="entry name" value="ERV_ALR"/>
    <property type="match status" value="1"/>
</dbReference>
<feature type="region of interest" description="Disordered" evidence="7">
    <location>
        <begin position="138"/>
        <end position="176"/>
    </location>
</feature>